<dbReference type="InterPro" id="IPR029044">
    <property type="entry name" value="Nucleotide-diphossugar_trans"/>
</dbReference>
<dbReference type="Gene3D" id="3.90.550.10">
    <property type="entry name" value="Spore Coat Polysaccharide Biosynthesis Protein SpsA, Chain A"/>
    <property type="match status" value="1"/>
</dbReference>
<keyword evidence="2" id="KW-0808">Transferase</keyword>
<organism evidence="2">
    <name type="scientific">Anaerostipes caccae</name>
    <dbReference type="NCBI Taxonomy" id="105841"/>
    <lineage>
        <taxon>Bacteria</taxon>
        <taxon>Bacillati</taxon>
        <taxon>Bacillota</taxon>
        <taxon>Clostridia</taxon>
        <taxon>Lachnospirales</taxon>
        <taxon>Lachnospiraceae</taxon>
        <taxon>Anaerostipes</taxon>
    </lineage>
</organism>
<dbReference type="AlphaFoldDB" id="A0A6N2T2V5"/>
<reference evidence="2" key="1">
    <citation type="submission" date="2019-11" db="EMBL/GenBank/DDBJ databases">
        <authorList>
            <person name="Feng L."/>
        </authorList>
    </citation>
    <scope>NUCLEOTIDE SEQUENCE</scope>
    <source>
        <strain evidence="2">AcaccaeLFYP115</strain>
    </source>
</reference>
<evidence type="ECO:0000313" key="2">
    <source>
        <dbReference type="EMBL" id="VYT00134.1"/>
    </source>
</evidence>
<dbReference type="Pfam" id="PF00535">
    <property type="entry name" value="Glycos_transf_2"/>
    <property type="match status" value="1"/>
</dbReference>
<dbReference type="GeneID" id="69471000"/>
<gene>
    <name evidence="2" type="ORF">ACLFYP115_01256</name>
</gene>
<protein>
    <submittedName>
        <fullName evidence="2">Glycosyl transferase family 2</fullName>
    </submittedName>
</protein>
<dbReference type="SUPFAM" id="SSF53448">
    <property type="entry name" value="Nucleotide-diphospho-sugar transferases"/>
    <property type="match status" value="1"/>
</dbReference>
<dbReference type="InterPro" id="IPR001173">
    <property type="entry name" value="Glyco_trans_2-like"/>
</dbReference>
<proteinExistence type="predicted"/>
<dbReference type="RefSeq" id="WP_009289587.1">
    <property type="nucleotide sequence ID" value="NZ_BAABRZ010000001.1"/>
</dbReference>
<feature type="domain" description="Glycosyltransferase 2-like" evidence="1">
    <location>
        <begin position="5"/>
        <end position="170"/>
    </location>
</feature>
<dbReference type="GO" id="GO:0016740">
    <property type="term" value="F:transferase activity"/>
    <property type="evidence" value="ECO:0007669"/>
    <property type="project" value="UniProtKB-KW"/>
</dbReference>
<dbReference type="EMBL" id="CACRSQ010000003">
    <property type="protein sequence ID" value="VYT00134.1"/>
    <property type="molecule type" value="Genomic_DNA"/>
</dbReference>
<evidence type="ECO:0000259" key="1">
    <source>
        <dbReference type="Pfam" id="PF00535"/>
    </source>
</evidence>
<sequence length="307" mass="35589">MTIDLVIPTYKPGEKLFESLRRLSRQTVPFGTIFLINTEEKYFPDHLTEQYPNVVVKHIKKEEFDHGATRDYGASLSDAEIIAFMTDDAVPGDKYMVENLLKAFEDPRVGAAYGRQMADPEDNYLEYYTRIFNYPPESSIKTKADLPKLGIKTFFCSNVCSAYRKKDYEAMGGFIHKTIFNEDMIMASRLIGADKAIAYQADAAVWHWHNYRCFEQLHRNFDLAVSQVSYGGLFLEVSSESEGMKMVLHMLKHLLFTGRFFKIPKFMADTACKFIGYKLGRNYKKFPKSLILKLTMNRSYWDSYEKL</sequence>
<name>A0A6N2T2V5_9FIRM</name>
<accession>A0A6N2T2V5</accession>